<name>A0A2P7VCH0_9BACL</name>
<protein>
    <submittedName>
        <fullName evidence="1">Uncharacterized protein</fullName>
    </submittedName>
</protein>
<reference evidence="1 2" key="1">
    <citation type="submission" date="2018-03" db="EMBL/GenBank/DDBJ databases">
        <title>Brevisbacillus phylogenomics.</title>
        <authorList>
            <person name="Dunlap C."/>
        </authorList>
    </citation>
    <scope>NUCLEOTIDE SEQUENCE [LARGE SCALE GENOMIC DNA]</scope>
    <source>
        <strain evidence="1 2">NRRL NRS-1210</strain>
    </source>
</reference>
<evidence type="ECO:0000313" key="2">
    <source>
        <dbReference type="Proteomes" id="UP000240419"/>
    </source>
</evidence>
<accession>A0A2P7VCH0</accession>
<dbReference type="EMBL" id="PXZM01000013">
    <property type="protein sequence ID" value="PSJ96899.1"/>
    <property type="molecule type" value="Genomic_DNA"/>
</dbReference>
<proteinExistence type="predicted"/>
<dbReference type="OrthoDB" id="7299295at2"/>
<keyword evidence="2" id="KW-1185">Reference proteome</keyword>
<gene>
    <name evidence="1" type="ORF">C7R93_09975</name>
</gene>
<comment type="caution">
    <text evidence="1">The sequence shown here is derived from an EMBL/GenBank/DDBJ whole genome shotgun (WGS) entry which is preliminary data.</text>
</comment>
<dbReference type="AlphaFoldDB" id="A0A2P7VCH0"/>
<evidence type="ECO:0000313" key="1">
    <source>
        <dbReference type="EMBL" id="PSJ96899.1"/>
    </source>
</evidence>
<organism evidence="1 2">
    <name type="scientific">Brevibacillus fortis</name>
    <dbReference type="NCBI Taxonomy" id="2126352"/>
    <lineage>
        <taxon>Bacteria</taxon>
        <taxon>Bacillati</taxon>
        <taxon>Bacillota</taxon>
        <taxon>Bacilli</taxon>
        <taxon>Bacillales</taxon>
        <taxon>Paenibacillaceae</taxon>
        <taxon>Brevibacillus</taxon>
    </lineage>
</organism>
<sequence>MSLPIVFIHRDDEEHVGICMQQAKTSNPSSRVILIGSPANKRLCGNNIEHYLLSNYNQSAQIFSTHYKHSSAMSSYAYNLFCFLRWFVLRDFMRSQGIERCWYFDSDVMLYTDISQLNYAELTNFEIEYTWTTTCELSMLDQLCDYMTKFFRDHLHYQTLLTYAKENGDVPVSDMVLFVFFHNYALRRSATYGMIAAGFFDHNLNCPFPPFSPQIHSLDNKKQIYQKNGILYSKFIEKEDYLKVHSLHFQGHAKGYIPYFRSQDIPNTDDYMYFDYPTCKWVPAEP</sequence>
<dbReference type="Proteomes" id="UP000240419">
    <property type="component" value="Unassembled WGS sequence"/>
</dbReference>